<dbReference type="EMBL" id="KV748285">
    <property type="protein sequence ID" value="OCK86807.1"/>
    <property type="molecule type" value="Genomic_DNA"/>
</dbReference>
<reference evidence="1 2" key="1">
    <citation type="journal article" date="2016" name="Nat. Commun.">
        <title>Ectomycorrhizal ecology is imprinted in the genome of the dominant symbiotic fungus Cenococcum geophilum.</title>
        <authorList>
            <consortium name="DOE Joint Genome Institute"/>
            <person name="Peter M."/>
            <person name="Kohler A."/>
            <person name="Ohm R.A."/>
            <person name="Kuo A."/>
            <person name="Krutzmann J."/>
            <person name="Morin E."/>
            <person name="Arend M."/>
            <person name="Barry K.W."/>
            <person name="Binder M."/>
            <person name="Choi C."/>
            <person name="Clum A."/>
            <person name="Copeland A."/>
            <person name="Grisel N."/>
            <person name="Haridas S."/>
            <person name="Kipfer T."/>
            <person name="LaButti K."/>
            <person name="Lindquist E."/>
            <person name="Lipzen A."/>
            <person name="Maire R."/>
            <person name="Meier B."/>
            <person name="Mihaltcheva S."/>
            <person name="Molinier V."/>
            <person name="Murat C."/>
            <person name="Poggeler S."/>
            <person name="Quandt C.A."/>
            <person name="Sperisen C."/>
            <person name="Tritt A."/>
            <person name="Tisserant E."/>
            <person name="Crous P.W."/>
            <person name="Henrissat B."/>
            <person name="Nehls U."/>
            <person name="Egli S."/>
            <person name="Spatafora J.W."/>
            <person name="Grigoriev I.V."/>
            <person name="Martin F.M."/>
        </authorList>
    </citation>
    <scope>NUCLEOTIDE SEQUENCE [LARGE SCALE GENOMIC DNA]</scope>
    <source>
        <strain evidence="1 2">1.58</strain>
    </source>
</reference>
<evidence type="ECO:0000313" key="2">
    <source>
        <dbReference type="Proteomes" id="UP000250078"/>
    </source>
</evidence>
<gene>
    <name evidence="1" type="ORF">K441DRAFT_624172</name>
</gene>
<proteinExistence type="predicted"/>
<keyword evidence="2" id="KW-1185">Reference proteome</keyword>
<name>A0ACC8EL10_9PEZI</name>
<organism evidence="1 2">
    <name type="scientific">Cenococcum geophilum 1.58</name>
    <dbReference type="NCBI Taxonomy" id="794803"/>
    <lineage>
        <taxon>Eukaryota</taxon>
        <taxon>Fungi</taxon>
        <taxon>Dikarya</taxon>
        <taxon>Ascomycota</taxon>
        <taxon>Pezizomycotina</taxon>
        <taxon>Dothideomycetes</taxon>
        <taxon>Pleosporomycetidae</taxon>
        <taxon>Gloniales</taxon>
        <taxon>Gloniaceae</taxon>
        <taxon>Cenococcum</taxon>
    </lineage>
</organism>
<accession>A0ACC8EL10</accession>
<sequence length="931" mass="106492">MLLAMSLQSPSSISLFEETVQSIRSAISEEEQKCFHRIETPSILLEELESLCSSNQRDQRRLLSCCAKFAAFSNSFAPYFDIVALFVRIKPEWLVCFWGSIKLVFQLGSNHVAFLEKIAGMFESISSILPRYQQHYDTYRRRPMEKNKDRLIHLISFIYADVIQFCQNVSCMFLRGSRGSKYQIDFHTQTIWKPFNLRFFQLQQRIVKHQRWFDKEMRLQDQAILTHHYADFVEYLRAMEQMNEKQKAQELVKQEKVAGQQVDRIKTWISSSFCPSVYERVVHQRHPKTGTWFLSTPEYRNWKDLKFSVDGTDDSNTLQDNWLRRMLLVQAKPGCGKTFLSGTIIDDLCLESDRPVGPEEIPPTTAFFYFNSTDPICGKAATDALHAIATQLIHAHRNQRVTMDALALLSENRFSDQQASYDDTVAVLSLLLQQYPTFIVIDGIDECSDIQLLLTTISDIVRATDCRIALLSRPNIDLPQEYGDCRQSVPWIFSLNEAHNVEDIGSFLGTNLNNMVREGLFGSQVIQQSALEELARRANGMFLWASLFIKYLNSPTLTPYERHAALSKPKISEGLDALYNEILNMLSRRHERERAIAADIFKWLSCAITPLNTAALHMALSIVPGQPTSDTPYIPEFPNSISVMTCGLVESDQDGRVNFSHLSVKAHLESKECSNPGFSLYDASAVHAHLAARCLSYLAHDVPKKPLEELEPFESTCRASAATVSSGVSLRTFQSNSSADSGYNSQASQDDEMRLVENANRRTLELSFPLLRYASLFWPVHLSRSLSLPRLNYEEGKPAQYLSTEWIPVLSQFLIDRLAVTVWVEASWRYHLPPNLSRLVPLVEGSKKNIWPRSIEGRELSWVILGLKQLVEALNELRRDHNVHLRANPSLIWKRNIQSATDAMFWPVWDITPSNCADVPEEMQYTWTNSH</sequence>
<protein>
    <submittedName>
        <fullName evidence="1">Uncharacterized protein</fullName>
    </submittedName>
</protein>
<evidence type="ECO:0000313" key="1">
    <source>
        <dbReference type="EMBL" id="OCK86807.1"/>
    </source>
</evidence>
<dbReference type="Proteomes" id="UP000250078">
    <property type="component" value="Unassembled WGS sequence"/>
</dbReference>